<evidence type="ECO:0000256" key="1">
    <source>
        <dbReference type="ARBA" id="ARBA00004141"/>
    </source>
</evidence>
<keyword evidence="5 7" id="KW-1133">Transmembrane helix</keyword>
<keyword evidence="3 7" id="KW-0812">Transmembrane</keyword>
<dbReference type="GO" id="GO:0004252">
    <property type="term" value="F:serine-type endopeptidase activity"/>
    <property type="evidence" value="ECO:0007669"/>
    <property type="project" value="InterPro"/>
</dbReference>
<feature type="transmembrane region" description="Helical" evidence="7">
    <location>
        <begin position="142"/>
        <end position="165"/>
    </location>
</feature>
<evidence type="ECO:0000259" key="8">
    <source>
        <dbReference type="Pfam" id="PF01694"/>
    </source>
</evidence>
<reference evidence="9" key="1">
    <citation type="journal article" date="2014" name="Int. J. Syst. Evol. Microbiol.">
        <title>Complete genome of a new Firmicutes species belonging to the dominant human colonic microbiota ('Ruminococcus bicirculans') reveals two chromosomes and a selective capacity to utilize plant glucans.</title>
        <authorList>
            <consortium name="NISC Comparative Sequencing Program"/>
            <person name="Wegmann U."/>
            <person name="Louis P."/>
            <person name="Goesmann A."/>
            <person name="Henrissat B."/>
            <person name="Duncan S.H."/>
            <person name="Flint H.J."/>
        </authorList>
    </citation>
    <scope>NUCLEOTIDE SEQUENCE</scope>
    <source>
        <strain evidence="9">KCTC 62575</strain>
    </source>
</reference>
<feature type="transmembrane region" description="Helical" evidence="7">
    <location>
        <begin position="224"/>
        <end position="244"/>
    </location>
</feature>
<evidence type="ECO:0000313" key="10">
    <source>
        <dbReference type="EMBL" id="RFC84015.1"/>
    </source>
</evidence>
<keyword evidence="12" id="KW-1185">Reference proteome</keyword>
<feature type="transmembrane region" description="Helical" evidence="7">
    <location>
        <begin position="102"/>
        <end position="122"/>
    </location>
</feature>
<keyword evidence="10" id="KW-0645">Protease</keyword>
<dbReference type="PANTHER" id="PTHR43731:SF14">
    <property type="entry name" value="PRESENILIN-ASSOCIATED RHOMBOID-LIKE PROTEIN, MITOCHONDRIAL"/>
    <property type="match status" value="1"/>
</dbReference>
<dbReference type="OrthoDB" id="9778341at2"/>
<dbReference type="EMBL" id="JBHRSF010000014">
    <property type="protein sequence ID" value="MFC2994995.1"/>
    <property type="molecule type" value="Genomic_DNA"/>
</dbReference>
<comment type="similarity">
    <text evidence="2">Belongs to the peptidase S54 family.</text>
</comment>
<accession>A0A371YRC9</accession>
<protein>
    <submittedName>
        <fullName evidence="10">Rhomboid family intramembrane serine protease</fullName>
        <ecNumber evidence="9">3.4.21.-</ecNumber>
    </submittedName>
</protein>
<reference evidence="12" key="3">
    <citation type="journal article" date="2019" name="Int. J. Syst. Evol. Microbiol.">
        <title>The Global Catalogue of Microorganisms (GCM) 10K type strain sequencing project: providing services to taxonomists for standard genome sequencing and annotation.</title>
        <authorList>
            <consortium name="The Broad Institute Genomics Platform"/>
            <consortium name="The Broad Institute Genome Sequencing Center for Infectious Disease"/>
            <person name="Wu L."/>
            <person name="Ma J."/>
        </authorList>
    </citation>
    <scope>NUCLEOTIDE SEQUENCE [LARGE SCALE GENOMIC DNA]</scope>
    <source>
        <strain evidence="12">KCTC 62575</strain>
    </source>
</reference>
<dbReference type="AlphaFoldDB" id="A0A371YRC9"/>
<evidence type="ECO:0000313" key="12">
    <source>
        <dbReference type="Proteomes" id="UP001595455"/>
    </source>
</evidence>
<dbReference type="InterPro" id="IPR022764">
    <property type="entry name" value="Peptidase_S54_rhomboid_dom"/>
</dbReference>
<evidence type="ECO:0000256" key="2">
    <source>
        <dbReference type="ARBA" id="ARBA00009045"/>
    </source>
</evidence>
<evidence type="ECO:0000313" key="11">
    <source>
        <dbReference type="Proteomes" id="UP000240957"/>
    </source>
</evidence>
<reference evidence="10 11" key="2">
    <citation type="submission" date="2018-08" db="EMBL/GenBank/DDBJ databases">
        <title>The draft genome of Acinetobacter sichuanensis strain WCHAc060041.</title>
        <authorList>
            <person name="Qin J."/>
            <person name="Feng Y."/>
            <person name="Zong Z."/>
        </authorList>
    </citation>
    <scope>NUCLEOTIDE SEQUENCE [LARGE SCALE GENOMIC DNA]</scope>
    <source>
        <strain evidence="10 11">WCHAc060041</strain>
    </source>
</reference>
<dbReference type="GO" id="GO:0006508">
    <property type="term" value="P:proteolysis"/>
    <property type="evidence" value="ECO:0007669"/>
    <property type="project" value="UniProtKB-KW"/>
</dbReference>
<proteinExistence type="inferred from homology"/>
<dbReference type="PANTHER" id="PTHR43731">
    <property type="entry name" value="RHOMBOID PROTEASE"/>
    <property type="match status" value="1"/>
</dbReference>
<dbReference type="InterPro" id="IPR035952">
    <property type="entry name" value="Rhomboid-like_sf"/>
</dbReference>
<gene>
    <name evidence="9" type="ORF">ACFODO_06870</name>
    <name evidence="10" type="ORF">C9E89_008460</name>
</gene>
<feature type="transmembrane region" description="Helical" evidence="7">
    <location>
        <begin position="177"/>
        <end position="195"/>
    </location>
</feature>
<dbReference type="Gene3D" id="1.20.1540.10">
    <property type="entry name" value="Rhomboid-like"/>
    <property type="match status" value="1"/>
</dbReference>
<keyword evidence="4 9" id="KW-0378">Hydrolase</keyword>
<evidence type="ECO:0000256" key="3">
    <source>
        <dbReference type="ARBA" id="ARBA00022692"/>
    </source>
</evidence>
<dbReference type="Proteomes" id="UP000240957">
    <property type="component" value="Unassembled WGS sequence"/>
</dbReference>
<sequence length="269" mass="30033">MSEMQQPFQVEPRQPIGKITLFLIIINVSLFAWQILSGVSITDPTTLDALRWGADYAPLTFLEEPYRLFSSMFFHFGLMHLGFNMWALYIFGDVAEKTFGKFYFLGLYLLAGLMGSLLSGYLDIRNSYALLQHADPSLIPRVSAGASGAVMGLGGALTLLSLFPPTATQRFILDKKSLLTILAVNLAFGFFTSGINNAAHIGGMIMGAVLALLWYFTQRQQAKPMLNFVILIIGLVMTYSFYLYCQHLVEPLTPLWQEAVAQMRSQLNF</sequence>
<dbReference type="Proteomes" id="UP001595455">
    <property type="component" value="Unassembled WGS sequence"/>
</dbReference>
<dbReference type="InterPro" id="IPR050925">
    <property type="entry name" value="Rhomboid_protease_S54"/>
</dbReference>
<dbReference type="EMBL" id="PYIX02000010">
    <property type="protein sequence ID" value="RFC84015.1"/>
    <property type="molecule type" value="Genomic_DNA"/>
</dbReference>
<evidence type="ECO:0000256" key="4">
    <source>
        <dbReference type="ARBA" id="ARBA00022801"/>
    </source>
</evidence>
<evidence type="ECO:0000313" key="9">
    <source>
        <dbReference type="EMBL" id="MFC2994995.1"/>
    </source>
</evidence>
<comment type="subcellular location">
    <subcellularLocation>
        <location evidence="1">Membrane</location>
        <topology evidence="1">Multi-pass membrane protein</topology>
    </subcellularLocation>
</comment>
<name>A0A371YRC9_9GAMM</name>
<feature type="transmembrane region" description="Helical" evidence="7">
    <location>
        <begin position="201"/>
        <end position="217"/>
    </location>
</feature>
<feature type="transmembrane region" description="Helical" evidence="7">
    <location>
        <begin position="68"/>
        <end position="90"/>
    </location>
</feature>
<organism evidence="10 11">
    <name type="scientific">Acinetobacter sichuanensis</name>
    <dbReference type="NCBI Taxonomy" id="2136183"/>
    <lineage>
        <taxon>Bacteria</taxon>
        <taxon>Pseudomonadati</taxon>
        <taxon>Pseudomonadota</taxon>
        <taxon>Gammaproteobacteria</taxon>
        <taxon>Moraxellales</taxon>
        <taxon>Moraxellaceae</taxon>
        <taxon>Acinetobacter</taxon>
    </lineage>
</organism>
<comment type="caution">
    <text evidence="10">The sequence shown here is derived from an EMBL/GenBank/DDBJ whole genome shotgun (WGS) entry which is preliminary data.</text>
</comment>
<dbReference type="Pfam" id="PF01694">
    <property type="entry name" value="Rhomboid"/>
    <property type="match status" value="1"/>
</dbReference>
<dbReference type="EC" id="3.4.21.-" evidence="9"/>
<evidence type="ECO:0000256" key="5">
    <source>
        <dbReference type="ARBA" id="ARBA00022989"/>
    </source>
</evidence>
<dbReference type="SUPFAM" id="SSF144091">
    <property type="entry name" value="Rhomboid-like"/>
    <property type="match status" value="1"/>
</dbReference>
<feature type="transmembrane region" description="Helical" evidence="7">
    <location>
        <begin position="21"/>
        <end position="41"/>
    </location>
</feature>
<keyword evidence="6 7" id="KW-0472">Membrane</keyword>
<dbReference type="GO" id="GO:0016020">
    <property type="term" value="C:membrane"/>
    <property type="evidence" value="ECO:0007669"/>
    <property type="project" value="UniProtKB-SubCell"/>
</dbReference>
<evidence type="ECO:0000256" key="7">
    <source>
        <dbReference type="SAM" id="Phobius"/>
    </source>
</evidence>
<reference evidence="9" key="4">
    <citation type="submission" date="2024-09" db="EMBL/GenBank/DDBJ databases">
        <authorList>
            <person name="Sun Q."/>
            <person name="Mori K."/>
        </authorList>
    </citation>
    <scope>NUCLEOTIDE SEQUENCE</scope>
    <source>
        <strain evidence="9">KCTC 62575</strain>
    </source>
</reference>
<dbReference type="RefSeq" id="WP_107007809.1">
    <property type="nucleotide sequence ID" value="NZ_JBHRSF010000014.1"/>
</dbReference>
<feature type="domain" description="Peptidase S54 rhomboid" evidence="8">
    <location>
        <begin position="63"/>
        <end position="213"/>
    </location>
</feature>
<evidence type="ECO:0000256" key="6">
    <source>
        <dbReference type="ARBA" id="ARBA00023136"/>
    </source>
</evidence>